<reference evidence="2 3" key="1">
    <citation type="submission" date="2016-10" db="EMBL/GenBank/DDBJ databases">
        <authorList>
            <person name="de Groot N.N."/>
        </authorList>
    </citation>
    <scope>NUCLEOTIDE SEQUENCE [LARGE SCALE GENOMIC DNA]</scope>
    <source>
        <strain evidence="2 3">DSM 19182</strain>
    </source>
</reference>
<dbReference type="SUPFAM" id="SSF116965">
    <property type="entry name" value="Hypothetical protein MPN330"/>
    <property type="match status" value="1"/>
</dbReference>
<evidence type="ECO:0008006" key="5">
    <source>
        <dbReference type="Google" id="ProtNLM"/>
    </source>
</evidence>
<dbReference type="Proteomes" id="UP000198548">
    <property type="component" value="Unassembled WGS sequence"/>
</dbReference>
<keyword evidence="4" id="KW-1185">Reference proteome</keyword>
<name>A0A1H7PZC0_9LACT</name>
<dbReference type="OrthoDB" id="1655898at2"/>
<proteinExistence type="predicted"/>
<dbReference type="Proteomes" id="UP000321425">
    <property type="component" value="Unassembled WGS sequence"/>
</dbReference>
<evidence type="ECO:0000313" key="1">
    <source>
        <dbReference type="EMBL" id="GEK88116.1"/>
    </source>
</evidence>
<dbReference type="RefSeq" id="WP_091485773.1">
    <property type="nucleotide sequence ID" value="NZ_BJUX01000001.1"/>
</dbReference>
<accession>A0A1H7PZC0</accession>
<dbReference type="Gene3D" id="1.25.40.10">
    <property type="entry name" value="Tetratricopeptide repeat domain"/>
    <property type="match status" value="1"/>
</dbReference>
<reference evidence="1 4" key="2">
    <citation type="submission" date="2019-07" db="EMBL/GenBank/DDBJ databases">
        <title>Whole genome shotgun sequence of Alkalibacterium putridalgicola NBRC 103243.</title>
        <authorList>
            <person name="Hosoyama A."/>
            <person name="Uohara A."/>
            <person name="Ohji S."/>
            <person name="Ichikawa N."/>
        </authorList>
    </citation>
    <scope>NUCLEOTIDE SEQUENCE [LARGE SCALE GENOMIC DNA]</scope>
    <source>
        <strain evidence="1 4">NBRC 103243</strain>
    </source>
</reference>
<sequence>MGEQIEFPKNFNMYMSQVMEHLRKGNVVEAIDYMKKAYTIRDEDSLNVLLVSSLLQAGEYEEALRLADEKNDFYTSDEKRLLIYVEVLLENNQILQSEKHIKEQLESTAVKYADSWNRLDSQLAEIKRVQEENKRKEEDRIVKQLFSLASLNTLEQFSAMKNVYTLPNAKLKQLAPQLLINPYVHPLVRATLFSLLAERGVDDSYPYLWFGEVKEATPSETYPLEQHPTAKAIAADLNECLSQNPSLYQLAENEVDTVLLMLYPFEAEIIAPGEEKAWVTSVIRTIDPTFESAEMNESRDSDHILSWIEKIHSELLRFE</sequence>
<dbReference type="InterPro" id="IPR011990">
    <property type="entry name" value="TPR-like_helical_dom_sf"/>
</dbReference>
<dbReference type="EMBL" id="BJUX01000001">
    <property type="protein sequence ID" value="GEK88116.1"/>
    <property type="molecule type" value="Genomic_DNA"/>
</dbReference>
<dbReference type="EMBL" id="FOBL01000001">
    <property type="protein sequence ID" value="SEL40397.1"/>
    <property type="molecule type" value="Genomic_DNA"/>
</dbReference>
<dbReference type="SUPFAM" id="SSF48452">
    <property type="entry name" value="TPR-like"/>
    <property type="match status" value="1"/>
</dbReference>
<dbReference type="AlphaFoldDB" id="A0A1H7PZC0"/>
<evidence type="ECO:0000313" key="4">
    <source>
        <dbReference type="Proteomes" id="UP000321425"/>
    </source>
</evidence>
<protein>
    <recommendedName>
        <fullName evidence="5">Tetratricopeptide repeat-containing protein</fullName>
    </recommendedName>
</protein>
<organism evidence="2 3">
    <name type="scientific">Alkalibacterium putridalgicola</name>
    <dbReference type="NCBI Taxonomy" id="426703"/>
    <lineage>
        <taxon>Bacteria</taxon>
        <taxon>Bacillati</taxon>
        <taxon>Bacillota</taxon>
        <taxon>Bacilli</taxon>
        <taxon>Lactobacillales</taxon>
        <taxon>Carnobacteriaceae</taxon>
        <taxon>Alkalibacterium</taxon>
    </lineage>
</organism>
<gene>
    <name evidence="1" type="ORF">APU01nite_01550</name>
    <name evidence="2" type="ORF">SAMN04488100_10148</name>
</gene>
<dbReference type="STRING" id="426703.SAMN04488100_10148"/>
<evidence type="ECO:0000313" key="2">
    <source>
        <dbReference type="EMBL" id="SEL40397.1"/>
    </source>
</evidence>
<evidence type="ECO:0000313" key="3">
    <source>
        <dbReference type="Proteomes" id="UP000198548"/>
    </source>
</evidence>